<name>A0AAV2VHU1_9VIBR</name>
<dbReference type="Proteomes" id="UP000018211">
    <property type="component" value="Unassembled WGS sequence"/>
</dbReference>
<evidence type="ECO:0008006" key="3">
    <source>
        <dbReference type="Google" id="ProtNLM"/>
    </source>
</evidence>
<protein>
    <recommendedName>
        <fullName evidence="3">Thioredoxin family protein</fullName>
    </recommendedName>
</protein>
<dbReference type="AlphaFoldDB" id="A0AAV2VHU1"/>
<accession>A0AAV2VHU1</accession>
<dbReference type="EMBL" id="CAOF01000008">
    <property type="protein sequence ID" value="CCO44188.1"/>
    <property type="molecule type" value="Genomic_DNA"/>
</dbReference>
<dbReference type="RefSeq" id="WP_022610119.1">
    <property type="nucleotide sequence ID" value="NZ_LK391965.1"/>
</dbReference>
<comment type="caution">
    <text evidence="1">The sequence shown here is derived from an EMBL/GenBank/DDBJ whole genome shotgun (WGS) entry which is preliminary data.</text>
</comment>
<gene>
    <name evidence="1" type="ORF">VIBNISOn1_1050014</name>
</gene>
<evidence type="ECO:0000313" key="1">
    <source>
        <dbReference type="EMBL" id="CCO44188.1"/>
    </source>
</evidence>
<reference evidence="1 2" key="1">
    <citation type="journal article" date="2013" name="ISME J.">
        <title>Comparative genomics of pathogenic lineages of Vibrio nigripulchritudo identifies virulence-associated traits.</title>
        <authorList>
            <person name="Goudenege D."/>
            <person name="Labreuche Y."/>
            <person name="Krin E."/>
            <person name="Ansquer D."/>
            <person name="Mangenot S."/>
            <person name="Calteau A."/>
            <person name="Medigue C."/>
            <person name="Mazel D."/>
            <person name="Polz M.F."/>
            <person name="Le Roux F."/>
        </authorList>
    </citation>
    <scope>NUCLEOTIDE SEQUENCE [LARGE SCALE GENOMIC DNA]</scope>
    <source>
        <strain evidence="1 2">SOn1</strain>
    </source>
</reference>
<sequence length="103" mass="12068">MRDKTVRINLANYRCPDAISLFRRTVTEFLKSNCSELEVIAIEPSLARDVPYTLEHNSSWNLRLETSSAKLTQEHLEQLFDDPDEDIFDGIKEILFFKIVRLH</sequence>
<proteinExistence type="predicted"/>
<evidence type="ECO:0000313" key="2">
    <source>
        <dbReference type="Proteomes" id="UP000018211"/>
    </source>
</evidence>
<organism evidence="1 2">
    <name type="scientific">Vibrio nigripulchritudo SOn1</name>
    <dbReference type="NCBI Taxonomy" id="1238450"/>
    <lineage>
        <taxon>Bacteria</taxon>
        <taxon>Pseudomonadati</taxon>
        <taxon>Pseudomonadota</taxon>
        <taxon>Gammaproteobacteria</taxon>
        <taxon>Vibrionales</taxon>
        <taxon>Vibrionaceae</taxon>
        <taxon>Vibrio</taxon>
    </lineage>
</organism>